<proteinExistence type="predicted"/>
<sequence length="43" mass="5029">MWSQVPVMLAMYFLQGADLMRFARIIGINQSVTGEYIYHFSWG</sequence>
<dbReference type="AlphaFoldDB" id="A0A164E6L2"/>
<evidence type="ECO:0000313" key="1">
    <source>
        <dbReference type="EMBL" id="KZD32567.1"/>
    </source>
</evidence>
<organism evidence="1 2">
    <name type="scientific">Bacillus cereus</name>
    <dbReference type="NCBI Taxonomy" id="1396"/>
    <lineage>
        <taxon>Bacteria</taxon>
        <taxon>Bacillati</taxon>
        <taxon>Bacillota</taxon>
        <taxon>Bacilli</taxon>
        <taxon>Bacillales</taxon>
        <taxon>Bacillaceae</taxon>
        <taxon>Bacillus</taxon>
        <taxon>Bacillus cereus group</taxon>
    </lineage>
</organism>
<gene>
    <name evidence="1" type="ORF">B4082_3418</name>
</gene>
<dbReference type="EMBL" id="LJKA01000050">
    <property type="protein sequence ID" value="KZD32567.1"/>
    <property type="molecule type" value="Genomic_DNA"/>
</dbReference>
<protein>
    <submittedName>
        <fullName evidence="1">Uncharacterized protein</fullName>
    </submittedName>
</protein>
<dbReference type="Proteomes" id="UP000076501">
    <property type="component" value="Unassembled WGS sequence"/>
</dbReference>
<dbReference type="PATRIC" id="fig|1396.539.peg.3102"/>
<reference evidence="1 2" key="1">
    <citation type="submission" date="2015-09" db="EMBL/GenBank/DDBJ databases">
        <title>Bacillus cereus food isolates.</title>
        <authorList>
            <person name="Boekhorst J."/>
        </authorList>
    </citation>
    <scope>NUCLEOTIDE SEQUENCE [LARGE SCALE GENOMIC DNA]</scope>
    <source>
        <strain evidence="1 2">B4082</strain>
    </source>
</reference>
<comment type="caution">
    <text evidence="1">The sequence shown here is derived from an EMBL/GenBank/DDBJ whole genome shotgun (WGS) entry which is preliminary data.</text>
</comment>
<name>A0A164E6L2_BACCE</name>
<accession>A0A164E6L2</accession>
<evidence type="ECO:0000313" key="2">
    <source>
        <dbReference type="Proteomes" id="UP000076501"/>
    </source>
</evidence>